<reference evidence="3" key="1">
    <citation type="journal article" date="2019" name="Int. J. Syst. Evol. Microbiol.">
        <title>The Global Catalogue of Microorganisms (GCM) 10K type strain sequencing project: providing services to taxonomists for standard genome sequencing and annotation.</title>
        <authorList>
            <consortium name="The Broad Institute Genomics Platform"/>
            <consortium name="The Broad Institute Genome Sequencing Center for Infectious Disease"/>
            <person name="Wu L."/>
            <person name="Ma J."/>
        </authorList>
    </citation>
    <scope>NUCLEOTIDE SEQUENCE [LARGE SCALE GENOMIC DNA]</scope>
    <source>
        <strain evidence="3">CCM 8912</strain>
    </source>
</reference>
<dbReference type="Proteomes" id="UP001597212">
    <property type="component" value="Unassembled WGS sequence"/>
</dbReference>
<organism evidence="2 3">
    <name type="scientific">Lacticaseibacillus hegangensis</name>
    <dbReference type="NCBI Taxonomy" id="2486010"/>
    <lineage>
        <taxon>Bacteria</taxon>
        <taxon>Bacillati</taxon>
        <taxon>Bacillota</taxon>
        <taxon>Bacilli</taxon>
        <taxon>Lactobacillales</taxon>
        <taxon>Lactobacillaceae</taxon>
        <taxon>Lacticaseibacillus</taxon>
    </lineage>
</organism>
<protein>
    <submittedName>
        <fullName evidence="2">HTH domain-containing protein</fullName>
    </submittedName>
</protein>
<proteinExistence type="predicted"/>
<gene>
    <name evidence="2" type="ORF">ACFQ5K_09845</name>
</gene>
<dbReference type="InterPro" id="IPR013196">
    <property type="entry name" value="HTH_11"/>
</dbReference>
<dbReference type="Pfam" id="PF08279">
    <property type="entry name" value="HTH_11"/>
    <property type="match status" value="1"/>
</dbReference>
<keyword evidence="3" id="KW-1185">Reference proteome</keyword>
<evidence type="ECO:0000313" key="2">
    <source>
        <dbReference type="EMBL" id="MFD1441675.1"/>
    </source>
</evidence>
<comment type="caution">
    <text evidence="2">The sequence shown here is derived from an EMBL/GenBank/DDBJ whole genome shotgun (WGS) entry which is preliminary data.</text>
</comment>
<dbReference type="EMBL" id="JBHTOK010000073">
    <property type="protein sequence ID" value="MFD1441675.1"/>
    <property type="molecule type" value="Genomic_DNA"/>
</dbReference>
<sequence length="436" mass="50538">MKDRERLILTAFVNGHSELSSTTLAEQLSVTARTVLNDIHAINSALEVPIILFDPKRRRYWVKDLDRLITLLYSSEDQHGALNLATDWPFLIYFTLYEARHPLTAERLTERLHLSKTLLTQTLANLRQTIAQWHLSVVGLHDGLVLKGSMIWKKFGLAQMTLSRINRRISNAYISHIFADAYSSQSLQRMMLLLRQELLSSFSVQLDDRDEYLILVTYLLLRQEPTDEIGLRQLPPETQRFFEEFAHTRVSSLPIQLPAGSPYMQMIAKLRIAANGVQDEDMFRVLVTNLYLHRDARTYHFFPMSPLTNIPTSVAGLTELRFNQADTAVLNTLDKLLHSAQPSSSRLLVLIYDDDYLRGMLLSRRIARYIKRPIQVTSNMFQLNTLIDRYPRIAFISPKIRLLSSEMKHEIRYYNIDQFDDTGYFLKFIDEINGIS</sequence>
<dbReference type="Gene3D" id="1.10.10.10">
    <property type="entry name" value="Winged helix-like DNA-binding domain superfamily/Winged helix DNA-binding domain"/>
    <property type="match status" value="1"/>
</dbReference>
<dbReference type="RefSeq" id="WP_125756207.1">
    <property type="nucleotide sequence ID" value="NZ_JBHTOK010000073.1"/>
</dbReference>
<evidence type="ECO:0000259" key="1">
    <source>
        <dbReference type="Pfam" id="PF08279"/>
    </source>
</evidence>
<feature type="domain" description="Helix-turn-helix type 11" evidence="1">
    <location>
        <begin position="4"/>
        <end position="51"/>
    </location>
</feature>
<name>A0ABW4CYW0_9LACO</name>
<dbReference type="InterPro" id="IPR036388">
    <property type="entry name" value="WH-like_DNA-bd_sf"/>
</dbReference>
<accession>A0ABW4CYW0</accession>
<evidence type="ECO:0000313" key="3">
    <source>
        <dbReference type="Proteomes" id="UP001597212"/>
    </source>
</evidence>